<dbReference type="PANTHER" id="PTHR11365:SF23">
    <property type="entry name" value="HYPOTHETICAL 5-OXOPROLINASE (EUROFUNG)-RELATED"/>
    <property type="match status" value="1"/>
</dbReference>
<dbReference type="EMBL" id="JYIY01000062">
    <property type="protein sequence ID" value="KJL38302.1"/>
    <property type="molecule type" value="Genomic_DNA"/>
</dbReference>
<dbReference type="EMBL" id="DMNG01000224">
    <property type="protein sequence ID" value="HAN25463.1"/>
    <property type="molecule type" value="Genomic_DNA"/>
</dbReference>
<evidence type="ECO:0000313" key="5">
    <source>
        <dbReference type="Proteomes" id="UP000257479"/>
    </source>
</evidence>
<dbReference type="RefSeq" id="WP_045246694.1">
    <property type="nucleotide sequence ID" value="NZ_JYIY01000062.1"/>
</dbReference>
<keyword evidence="4" id="KW-1185">Reference proteome</keyword>
<gene>
    <name evidence="3" type="primary">apc4</name>
    <name evidence="2" type="ORF">DCP95_13000</name>
    <name evidence="3" type="ORF">RR49_00709</name>
</gene>
<keyword evidence="3" id="KW-0436">Ligase</keyword>
<reference evidence="3 4" key="1">
    <citation type="submission" date="2015-02" db="EMBL/GenBank/DDBJ databases">
        <title>Draft genome sequences of ten Microbacterium spp. with emphasis on heavy metal contaminated environments.</title>
        <authorList>
            <person name="Corretto E."/>
        </authorList>
    </citation>
    <scope>NUCLEOTIDE SEQUENCE [LARGE SCALE GENOMIC DNA]</scope>
    <source>
        <strain evidence="3 4">DSM 18659</strain>
    </source>
</reference>
<dbReference type="Proteomes" id="UP000257479">
    <property type="component" value="Unassembled WGS sequence"/>
</dbReference>
<dbReference type="InterPro" id="IPR045079">
    <property type="entry name" value="Oxoprolinase-like"/>
</dbReference>
<dbReference type="Pfam" id="PF02538">
    <property type="entry name" value="Hydantoinase_B"/>
    <property type="match status" value="1"/>
</dbReference>
<dbReference type="GO" id="GO:0016874">
    <property type="term" value="F:ligase activity"/>
    <property type="evidence" value="ECO:0007669"/>
    <property type="project" value="UniProtKB-KW"/>
</dbReference>
<dbReference type="InterPro" id="IPR003692">
    <property type="entry name" value="Hydantoinase_B"/>
</dbReference>
<dbReference type="Proteomes" id="UP000033451">
    <property type="component" value="Unassembled WGS sequence"/>
</dbReference>
<feature type="domain" description="Hydantoinase B/oxoprolinase" evidence="1">
    <location>
        <begin position="5"/>
        <end position="511"/>
    </location>
</feature>
<organism evidence="3 4">
    <name type="scientific">Microbacterium ginsengisoli</name>
    <dbReference type="NCBI Taxonomy" id="400772"/>
    <lineage>
        <taxon>Bacteria</taxon>
        <taxon>Bacillati</taxon>
        <taxon>Actinomycetota</taxon>
        <taxon>Actinomycetes</taxon>
        <taxon>Micrococcales</taxon>
        <taxon>Microbacteriaceae</taxon>
        <taxon>Microbacterium</taxon>
    </lineage>
</organism>
<comment type="caution">
    <text evidence="3">The sequence shown here is derived from an EMBL/GenBank/DDBJ whole genome shotgun (WGS) entry which is preliminary data.</text>
</comment>
<proteinExistence type="predicted"/>
<dbReference type="AlphaFoldDB" id="A0A0F0LY24"/>
<evidence type="ECO:0000259" key="1">
    <source>
        <dbReference type="Pfam" id="PF02538"/>
    </source>
</evidence>
<dbReference type="GO" id="GO:0006749">
    <property type="term" value="P:glutathione metabolic process"/>
    <property type="evidence" value="ECO:0007669"/>
    <property type="project" value="TreeGrafter"/>
</dbReference>
<dbReference type="PATRIC" id="fig|400772.4.peg.743"/>
<reference evidence="2 5" key="2">
    <citation type="journal article" date="2018" name="Nat. Biotechnol.">
        <title>A standardized bacterial taxonomy based on genome phylogeny substantially revises the tree of life.</title>
        <authorList>
            <person name="Parks D.H."/>
            <person name="Chuvochina M."/>
            <person name="Waite D.W."/>
            <person name="Rinke C."/>
            <person name="Skarshewski A."/>
            <person name="Chaumeil P.A."/>
            <person name="Hugenholtz P."/>
        </authorList>
    </citation>
    <scope>NUCLEOTIDE SEQUENCE [LARGE SCALE GENOMIC DNA]</scope>
    <source>
        <strain evidence="2">UBA9152</strain>
    </source>
</reference>
<accession>A0A0F0LY24</accession>
<evidence type="ECO:0000313" key="3">
    <source>
        <dbReference type="EMBL" id="KJL38302.1"/>
    </source>
</evidence>
<sequence length="512" mass="53290">MTQWDAATLQIVWQRLISVADEMAAVLLRTAFSSVVRESNDLACAVLTARGDLLVEYGRSVPVFTGTVAGTVRAMVAELGEHNLRPGDVIATNSPRYGNTHLPDLTAATPVFRDGRIVAYVASICHLSDIGGTSEGAFAQDAFEEGFCLPPVKLVEAGVPNALVRRILAANVRVPAQVLGDVDALIAANALGERRVTALLDSDAGLDLDEAAAHICDATERAVRASIAEIPDGHYAASIDLDGFEEPKTIVVSVEVHGDSMTVDYEGTSRQSTFGINSASPTFGYTRYGLACLLAPELPNNEGALRPIAIRVPEGSLLNPRTNAAVSANFPAHAIPSVLSRALADVLPDRVSAAAGTPFWVVGIRGEKETGPFASLLCFNGGQGAARGQAGYATLSTPSNVSNTPVEIVESQAPVLVESKSIVRGSGGEGAWRGGDGQEVALVSRHDAPLDVIFLTERIEHAAPGLAGGGDGAPGVLRVDGGDVAEPKGRIRWAPGSRILMRTPGGGGYGAR</sequence>
<dbReference type="PANTHER" id="PTHR11365">
    <property type="entry name" value="5-OXOPROLINASE RELATED"/>
    <property type="match status" value="1"/>
</dbReference>
<dbReference type="STRING" id="400772.RR49_00709"/>
<dbReference type="GO" id="GO:0005829">
    <property type="term" value="C:cytosol"/>
    <property type="evidence" value="ECO:0007669"/>
    <property type="project" value="TreeGrafter"/>
</dbReference>
<dbReference type="EC" id="6.4.1.8" evidence="3"/>
<protein>
    <submittedName>
        <fullName evidence="3">Acetophenone carboxylase delta subunit</fullName>
        <ecNumber evidence="3">6.4.1.8</ecNumber>
    </submittedName>
    <submittedName>
        <fullName evidence="2">Hydantoinase B/oxoprolinase family protein</fullName>
    </submittedName>
</protein>
<evidence type="ECO:0000313" key="2">
    <source>
        <dbReference type="EMBL" id="HAN25463.1"/>
    </source>
</evidence>
<evidence type="ECO:0000313" key="4">
    <source>
        <dbReference type="Proteomes" id="UP000033451"/>
    </source>
</evidence>
<dbReference type="OrthoDB" id="102473at2"/>
<dbReference type="GO" id="GO:0017168">
    <property type="term" value="F:5-oxoprolinase (ATP-hydrolyzing) activity"/>
    <property type="evidence" value="ECO:0007669"/>
    <property type="project" value="TreeGrafter"/>
</dbReference>
<name>A0A0F0LY24_9MICO</name>